<dbReference type="OrthoDB" id="9802846at2"/>
<accession>A0A4R0NPU7</accession>
<comment type="caution">
    <text evidence="2">The sequence shown here is derived from an EMBL/GenBank/DDBJ whole genome shotgun (WGS) entry which is preliminary data.</text>
</comment>
<dbReference type="Proteomes" id="UP000293347">
    <property type="component" value="Unassembled WGS sequence"/>
</dbReference>
<reference evidence="2 3" key="1">
    <citation type="submission" date="2019-02" db="EMBL/GenBank/DDBJ databases">
        <title>Pedobacter sp. RP-1-14 sp. nov., isolated from Arctic soil.</title>
        <authorList>
            <person name="Dahal R.H."/>
        </authorList>
    </citation>
    <scope>NUCLEOTIDE SEQUENCE [LARGE SCALE GENOMIC DNA]</scope>
    <source>
        <strain evidence="2 3">RP-1-14</strain>
    </source>
</reference>
<dbReference type="Pfam" id="PF04965">
    <property type="entry name" value="GPW_gp25"/>
    <property type="match status" value="1"/>
</dbReference>
<evidence type="ECO:0000313" key="3">
    <source>
        <dbReference type="Proteomes" id="UP000293347"/>
    </source>
</evidence>
<dbReference type="AlphaFoldDB" id="A0A4R0NPU7"/>
<name>A0A4R0NPU7_9SPHI</name>
<evidence type="ECO:0000313" key="2">
    <source>
        <dbReference type="EMBL" id="TCD01773.1"/>
    </source>
</evidence>
<dbReference type="InterPro" id="IPR007048">
    <property type="entry name" value="IraD/Gp25-like"/>
</dbReference>
<protein>
    <recommendedName>
        <fullName evidence="1">IraD/Gp25-like domain-containing protein</fullName>
    </recommendedName>
</protein>
<gene>
    <name evidence="2" type="ORF">EZ437_13740</name>
</gene>
<organism evidence="2 3">
    <name type="scientific">Pedobacter psychroterrae</name>
    <dbReference type="NCBI Taxonomy" id="2530453"/>
    <lineage>
        <taxon>Bacteria</taxon>
        <taxon>Pseudomonadati</taxon>
        <taxon>Bacteroidota</taxon>
        <taxon>Sphingobacteriia</taxon>
        <taxon>Sphingobacteriales</taxon>
        <taxon>Sphingobacteriaceae</taxon>
        <taxon>Pedobacter</taxon>
    </lineage>
</organism>
<evidence type="ECO:0000259" key="1">
    <source>
        <dbReference type="Pfam" id="PF04965"/>
    </source>
</evidence>
<dbReference type="EMBL" id="SJSL01000002">
    <property type="protein sequence ID" value="TCD01773.1"/>
    <property type="molecule type" value="Genomic_DNA"/>
</dbReference>
<dbReference type="SUPFAM" id="SSF160719">
    <property type="entry name" value="gpW/gp25-like"/>
    <property type="match status" value="1"/>
</dbReference>
<proteinExistence type="predicted"/>
<dbReference type="RefSeq" id="WP_131596573.1">
    <property type="nucleotide sequence ID" value="NZ_SJSL01000002.1"/>
</dbReference>
<keyword evidence="3" id="KW-1185">Reference proteome</keyword>
<feature type="domain" description="IraD/Gp25-like" evidence="1">
    <location>
        <begin position="29"/>
        <end position="119"/>
    </location>
</feature>
<dbReference type="Gene3D" id="3.10.450.40">
    <property type="match status" value="1"/>
</dbReference>
<sequence>MTNNDAFLGRGWGFPPEFFSAGAEVEMVSGETDIQQSLCILLATSLRERVMFPEYGCDLSNYLFEEIGQSLINTLQGSISDAILNNEPRIKTENVNITRGTDEAGLLLISVEYTIMATNNRYNLVYPFCINEANK</sequence>